<evidence type="ECO:0000256" key="3">
    <source>
        <dbReference type="ARBA" id="ARBA00022840"/>
    </source>
</evidence>
<evidence type="ECO:0000256" key="1">
    <source>
        <dbReference type="ARBA" id="ARBA00022448"/>
    </source>
</evidence>
<evidence type="ECO:0000256" key="2">
    <source>
        <dbReference type="ARBA" id="ARBA00022741"/>
    </source>
</evidence>
<dbReference type="SMART" id="SM00382">
    <property type="entry name" value="AAA"/>
    <property type="match status" value="1"/>
</dbReference>
<proteinExistence type="predicted"/>
<dbReference type="Pfam" id="PF00005">
    <property type="entry name" value="ABC_tran"/>
    <property type="match status" value="1"/>
</dbReference>
<dbReference type="InterPro" id="IPR003593">
    <property type="entry name" value="AAA+_ATPase"/>
</dbReference>
<evidence type="ECO:0000313" key="6">
    <source>
        <dbReference type="Proteomes" id="UP000265816"/>
    </source>
</evidence>
<evidence type="ECO:0000313" key="5">
    <source>
        <dbReference type="EMBL" id="RID86276.1"/>
    </source>
</evidence>
<dbReference type="Proteomes" id="UP000265816">
    <property type="component" value="Unassembled WGS sequence"/>
</dbReference>
<dbReference type="GO" id="GO:0005524">
    <property type="term" value="F:ATP binding"/>
    <property type="evidence" value="ECO:0007669"/>
    <property type="project" value="UniProtKB-KW"/>
</dbReference>
<dbReference type="AlphaFoldDB" id="A0A398BFA5"/>
<keyword evidence="1" id="KW-0813">Transport</keyword>
<dbReference type="PROSITE" id="PS00211">
    <property type="entry name" value="ABC_TRANSPORTER_1"/>
    <property type="match status" value="1"/>
</dbReference>
<dbReference type="OrthoDB" id="9780431at2"/>
<dbReference type="PANTHER" id="PTHR42781">
    <property type="entry name" value="SPERMIDINE/PUTRESCINE IMPORT ATP-BINDING PROTEIN POTA"/>
    <property type="match status" value="1"/>
</dbReference>
<dbReference type="InterPro" id="IPR027417">
    <property type="entry name" value="P-loop_NTPase"/>
</dbReference>
<keyword evidence="2" id="KW-0547">Nucleotide-binding</keyword>
<dbReference type="GO" id="GO:0016887">
    <property type="term" value="F:ATP hydrolysis activity"/>
    <property type="evidence" value="ECO:0007669"/>
    <property type="project" value="InterPro"/>
</dbReference>
<dbReference type="RefSeq" id="WP_119112182.1">
    <property type="nucleotide sequence ID" value="NZ_CBCSEO010000004.1"/>
</dbReference>
<gene>
    <name evidence="5" type="ORF">D1970_07040</name>
</gene>
<feature type="domain" description="ABC transporter" evidence="4">
    <location>
        <begin position="2"/>
        <end position="233"/>
    </location>
</feature>
<dbReference type="InterPro" id="IPR003439">
    <property type="entry name" value="ABC_transporter-like_ATP-bd"/>
</dbReference>
<reference evidence="5 6" key="1">
    <citation type="submission" date="2018-08" db="EMBL/GenBank/DDBJ databases">
        <title>Bacillus jemisoniae sp. nov., Bacillus chryseoplanitiae sp. nov., Bacillus resnikiae sp. nov., and Bacillus frankliniae sp. nov., isolated from Viking spacecraft and associated surfaces.</title>
        <authorList>
            <person name="Seuylemezian A."/>
            <person name="Vaishampayan P."/>
        </authorList>
    </citation>
    <scope>NUCLEOTIDE SEQUENCE [LARGE SCALE GENOMIC DNA]</scope>
    <source>
        <strain evidence="5 6">JJ-247</strain>
    </source>
</reference>
<dbReference type="Gene3D" id="3.40.50.300">
    <property type="entry name" value="P-loop containing nucleotide triphosphate hydrolases"/>
    <property type="match status" value="1"/>
</dbReference>
<dbReference type="SUPFAM" id="SSF52540">
    <property type="entry name" value="P-loop containing nucleoside triphosphate hydrolases"/>
    <property type="match status" value="1"/>
</dbReference>
<dbReference type="InterPro" id="IPR017871">
    <property type="entry name" value="ABC_transporter-like_CS"/>
</dbReference>
<dbReference type="PROSITE" id="PS50893">
    <property type="entry name" value="ABC_TRANSPORTER_2"/>
    <property type="match status" value="1"/>
</dbReference>
<sequence>MITLENILVKKKDKTILSVPHFSLSKGSTCGIMGPNGAGKSTLLKTLSFLERPSSGTITFQGAEITGSVSLETRRHFAVALQQSLLLDTSVYQNVALGLKLRNRPKREIRERVEFWLQTFSISHLSKKNALQLSGGEAQRVNLARAMVLGPKVLFLDEPFSALDFPTKSKLIKDLKDIINKTETTTVLISHDLMEIKYFTENLAILIDGQIKQYGATADVLSNPNAETAAFIGEWNKMLY</sequence>
<protein>
    <submittedName>
        <fullName evidence="5">ATP-binding cassette domain-containing protein</fullName>
    </submittedName>
</protein>
<name>A0A398BFA5_9BACI</name>
<comment type="caution">
    <text evidence="5">The sequence shown here is derived from an EMBL/GenBank/DDBJ whole genome shotgun (WGS) entry which is preliminary data.</text>
</comment>
<dbReference type="EMBL" id="QWVT01000013">
    <property type="protein sequence ID" value="RID86276.1"/>
    <property type="molecule type" value="Genomic_DNA"/>
</dbReference>
<organism evidence="5 6">
    <name type="scientific">Mesobacillus zeae</name>
    <dbReference type="NCBI Taxonomy" id="1917180"/>
    <lineage>
        <taxon>Bacteria</taxon>
        <taxon>Bacillati</taxon>
        <taxon>Bacillota</taxon>
        <taxon>Bacilli</taxon>
        <taxon>Bacillales</taxon>
        <taxon>Bacillaceae</taxon>
        <taxon>Mesobacillus</taxon>
    </lineage>
</organism>
<evidence type="ECO:0000259" key="4">
    <source>
        <dbReference type="PROSITE" id="PS50893"/>
    </source>
</evidence>
<dbReference type="PANTHER" id="PTHR42781:SF4">
    <property type="entry name" value="SPERMIDINE_PUTRESCINE IMPORT ATP-BINDING PROTEIN POTA"/>
    <property type="match status" value="1"/>
</dbReference>
<accession>A0A398BFA5</accession>
<dbReference type="InterPro" id="IPR050093">
    <property type="entry name" value="ABC_SmlMolc_Importer"/>
</dbReference>
<keyword evidence="3 5" id="KW-0067">ATP-binding</keyword>
<keyword evidence="6" id="KW-1185">Reference proteome</keyword>